<proteinExistence type="predicted"/>
<keyword evidence="1" id="KW-1133">Transmembrane helix</keyword>
<gene>
    <name evidence="2" type="ORF">JdFRA1000001_22c</name>
</gene>
<keyword evidence="1" id="KW-0812">Transmembrane</keyword>
<name>A0A1S5Y2V9_9VIRU</name>
<feature type="transmembrane region" description="Helical" evidence="1">
    <location>
        <begin position="436"/>
        <end position="457"/>
    </location>
</feature>
<protein>
    <submittedName>
        <fullName evidence="2">Uncharacterized protein</fullName>
    </submittedName>
</protein>
<evidence type="ECO:0000313" key="2">
    <source>
        <dbReference type="EMBL" id="AQQ75455.1"/>
    </source>
</evidence>
<feature type="transmembrane region" description="Helical" evidence="1">
    <location>
        <begin position="407"/>
        <end position="430"/>
    </location>
</feature>
<keyword evidence="1" id="KW-0472">Membrane</keyword>
<sequence>MGRKGVYLFLLVFLIGLLGSLAAVPARSLTVQYQTLASFDFLSASEVAGFVNTTLAGEVWNSWNTTEYGQVSYSVSSGSLNITSTSGSLGAKEGLLMYPHTWEGYAEITLTQGVIAVLEPDNSTAVQYGYEVVKTSSGITVYLVNGTSKTALSSLTTSQTTVIVTVENGEFKVNLADGTGIYSGGSLEAGVLALGAEAGSSGVFDKVVLYGEMLAGTHEIDLGTKTVTPAARIASFSYDVSKYSNIQSARLIVTLNADLDSYARYYIISTTDPGNKFWGANKPASFIKFGVAYITATIKADVTSSVTSASTGTFYIGVSVYDEFNRGAKWIISAKLVLDADTPSSSGSSSTTEQSTNQGLWDQIKDKWNSMSDTTKYLLLGIGVIVIVVIIIAVMQQGGFGGGKKKGIAPIVAFVIMLLALGGITAAVLAYFHPEYLTAIAFGLGAIGLFALLLFFTAGKNIPNPMKVG</sequence>
<feature type="transmembrane region" description="Helical" evidence="1">
    <location>
        <begin position="377"/>
        <end position="395"/>
    </location>
</feature>
<reference evidence="2" key="1">
    <citation type="journal article" date="2017" name="MBio">
        <title>Viruses in the Oceanic Basement.</title>
        <authorList>
            <person name="Nigro O.D."/>
            <person name="Jungbluth S.P."/>
            <person name="Steward G.F."/>
            <person name="Rappe M.S."/>
        </authorList>
    </citation>
    <scope>NUCLEOTIDE SEQUENCE</scope>
    <source>
        <strain evidence="2">JdFRA1000001</strain>
    </source>
</reference>
<evidence type="ECO:0000256" key="1">
    <source>
        <dbReference type="SAM" id="Phobius"/>
    </source>
</evidence>
<dbReference type="EMBL" id="KY229234">
    <property type="protein sequence ID" value="AQQ75455.1"/>
    <property type="molecule type" value="Genomic_DNA"/>
</dbReference>
<accession>A0A1S5Y2V9</accession>
<organism evidence="2">
    <name type="scientific">uncultured archaeal virus</name>
    <dbReference type="NCBI Taxonomy" id="1960247"/>
    <lineage>
        <taxon>Viruses</taxon>
        <taxon>environmental samples</taxon>
    </lineage>
</organism>